<reference evidence="1" key="1">
    <citation type="submission" date="2019-04" db="EMBL/GenBank/DDBJ databases">
        <title>Friends and foes A comparative genomics study of 23 Aspergillus species from section Flavi.</title>
        <authorList>
            <consortium name="DOE Joint Genome Institute"/>
            <person name="Kjaerbolling I."/>
            <person name="Vesth T."/>
            <person name="Frisvad J.C."/>
            <person name="Nybo J.L."/>
            <person name="Theobald S."/>
            <person name="Kildgaard S."/>
            <person name="Isbrandt T."/>
            <person name="Kuo A."/>
            <person name="Sato A."/>
            <person name="Lyhne E.K."/>
            <person name="Kogle M.E."/>
            <person name="Wiebenga A."/>
            <person name="Kun R.S."/>
            <person name="Lubbers R.J."/>
            <person name="Makela M.R."/>
            <person name="Barry K."/>
            <person name="Chovatia M."/>
            <person name="Clum A."/>
            <person name="Daum C."/>
            <person name="Haridas S."/>
            <person name="He G."/>
            <person name="LaButti K."/>
            <person name="Lipzen A."/>
            <person name="Mondo S."/>
            <person name="Riley R."/>
            <person name="Salamov A."/>
            <person name="Simmons B.A."/>
            <person name="Magnuson J.K."/>
            <person name="Henrissat B."/>
            <person name="Mortensen U.H."/>
            <person name="Larsen T.O."/>
            <person name="Devries R.P."/>
            <person name="Grigoriev I.V."/>
            <person name="Machida M."/>
            <person name="Baker S.E."/>
            <person name="Andersen M.R."/>
        </authorList>
    </citation>
    <scope>NUCLEOTIDE SEQUENCE</scope>
    <source>
        <strain evidence="1">CBS 117612</strain>
    </source>
</reference>
<gene>
    <name evidence="1" type="ORF">BDV24DRAFT_29556</name>
</gene>
<protein>
    <submittedName>
        <fullName evidence="1">Uncharacterized protein</fullName>
    </submittedName>
</protein>
<dbReference type="EMBL" id="ML737128">
    <property type="protein sequence ID" value="KAE8343705.1"/>
    <property type="molecule type" value="Genomic_DNA"/>
</dbReference>
<dbReference type="AlphaFoldDB" id="A0A5N6YE11"/>
<sequence>MSEAMRVALGCRYNSEFNRLVNGSDIEMTKNLWCFLGQDDGGWITDRRKETHLMDDVQMGLLGYVIRHRVGFITVSSAVLRYEFRASRDFVYLLPSSALIGPGLESAHIEIFPSEPKSDSVSICSLDISHTDGGTLGRSFSSFLTYSNAILERGSYSISRHDRARF</sequence>
<dbReference type="Proteomes" id="UP000325558">
    <property type="component" value="Unassembled WGS sequence"/>
</dbReference>
<evidence type="ECO:0000313" key="1">
    <source>
        <dbReference type="EMBL" id="KAE8343705.1"/>
    </source>
</evidence>
<organism evidence="1">
    <name type="scientific">Aspergillus arachidicola</name>
    <dbReference type="NCBI Taxonomy" id="656916"/>
    <lineage>
        <taxon>Eukaryota</taxon>
        <taxon>Fungi</taxon>
        <taxon>Dikarya</taxon>
        <taxon>Ascomycota</taxon>
        <taxon>Pezizomycotina</taxon>
        <taxon>Eurotiomycetes</taxon>
        <taxon>Eurotiomycetidae</taxon>
        <taxon>Eurotiales</taxon>
        <taxon>Aspergillaceae</taxon>
        <taxon>Aspergillus</taxon>
        <taxon>Aspergillus subgen. Circumdati</taxon>
    </lineage>
</organism>
<proteinExistence type="predicted"/>
<name>A0A5N6YE11_9EURO</name>
<accession>A0A5N6YE11</accession>